<protein>
    <submittedName>
        <fullName evidence="1">Uncharacterized protein</fullName>
    </submittedName>
</protein>
<gene>
    <name evidence="1" type="ORF">EZJ43_14775</name>
</gene>
<evidence type="ECO:0000313" key="1">
    <source>
        <dbReference type="EMBL" id="TDG35162.1"/>
    </source>
</evidence>
<dbReference type="EMBL" id="SJCY01000012">
    <property type="protein sequence ID" value="TDG35162.1"/>
    <property type="molecule type" value="Genomic_DNA"/>
</dbReference>
<evidence type="ECO:0000313" key="2">
    <source>
        <dbReference type="Proteomes" id="UP000295668"/>
    </source>
</evidence>
<proteinExistence type="predicted"/>
<dbReference type="RefSeq" id="WP_133263488.1">
    <property type="nucleotide sequence ID" value="NZ_SJCY01000012.1"/>
</dbReference>
<organism evidence="1 2">
    <name type="scientific">Pedobacter changchengzhani</name>
    <dbReference type="NCBI Taxonomy" id="2529274"/>
    <lineage>
        <taxon>Bacteria</taxon>
        <taxon>Pseudomonadati</taxon>
        <taxon>Bacteroidota</taxon>
        <taxon>Sphingobacteriia</taxon>
        <taxon>Sphingobacteriales</taxon>
        <taxon>Sphingobacteriaceae</taxon>
        <taxon>Pedobacter</taxon>
    </lineage>
</organism>
<dbReference type="Proteomes" id="UP000295668">
    <property type="component" value="Unassembled WGS sequence"/>
</dbReference>
<keyword evidence="2" id="KW-1185">Reference proteome</keyword>
<reference evidence="1 2" key="1">
    <citation type="submission" date="2019-02" db="EMBL/GenBank/DDBJ databases">
        <title>Pedobacter sp. nov., a novel speices isolated from soil of pinguins habitat in Antarcitica.</title>
        <authorList>
            <person name="He R.-H."/>
        </authorList>
    </citation>
    <scope>NUCLEOTIDE SEQUENCE [LARGE SCALE GENOMIC DNA]</scope>
    <source>
        <strain evidence="1 2">E01020</strain>
    </source>
</reference>
<accession>A0A4R5MHZ4</accession>
<name>A0A4R5MHZ4_9SPHI</name>
<comment type="caution">
    <text evidence="1">The sequence shown here is derived from an EMBL/GenBank/DDBJ whole genome shotgun (WGS) entry which is preliminary data.</text>
</comment>
<sequence>MDAPNRVNAVYDRGNKKIEITLDLLYWIDDDIHFYYSAALDLTGYGESEDEARSSFQTTLNAFVDYTDNNKTVFAELERLGWTTNKTKKRINPPSEEDMLLDNDTYKQLLERPDIVHSETNFGFALI</sequence>
<dbReference type="OrthoDB" id="882061at2"/>
<dbReference type="AlphaFoldDB" id="A0A4R5MHZ4"/>